<dbReference type="PROSITE" id="PS51257">
    <property type="entry name" value="PROKAR_LIPOPROTEIN"/>
    <property type="match status" value="1"/>
</dbReference>
<dbReference type="GO" id="GO:0009279">
    <property type="term" value="C:cell outer membrane"/>
    <property type="evidence" value="ECO:0007669"/>
    <property type="project" value="UniProtKB-SubCell"/>
</dbReference>
<sequence>MPMNKISTLLLSATALACQLVCAQQTVAQGAPSQSMAAASATAGCGGGTAQDPARGGGPLRIAASCAIDTNPDVAAKYQAFQASREEIDVARGGLMPRVDLNSEAARKWDKVTTRQPEAQSVVVTGLSVTATQLLWDGMATQSQVDRLNHTSKTRYYEFLDVTEQVALEAVRAHADVARALALVRLAEENLQQHQAFNSRQATGTLRGADSQGNAKQTEARKILAQSNLFTERSNLHDVMERYRRIVGMVPTTSLTLQDSESARALQDSTKTVNAGALIDQAIHKSAQVRAAIANLQSARAQAQEGESAYQPKVEARVRSGVGQNMDGIADKTSETKAGVALNWNLYNGGSDQAKMRQQAKLIEQAVSQRDRACRDARQVAAIAANDVAQLTEQVRFHTSNVEASELARKAILATYDQGAASGQAKTRVIDVLNAENEVYTAKRARTNAEHDLFIAKARVRAATGELLNTLELKRSNSTDAETAPDNGGAEEATQCPVMTDPPVLPATLPGASGLSSPLSTNIVGGGSVSDESLSQSPTLRGGAPASSAAQTAAAQSVKERLSAWVGAWQAKDVSGYVAFYDQSFSPVGVTREKWLDNRSRLLSKNGPIQIKLTNEKVRVINAETVEITFNQSYSSNNFSDTTQKTLLWKRIKGTWVITQEKSKR</sequence>
<keyword evidence="5" id="KW-0812">Transmembrane</keyword>
<dbReference type="Gene3D" id="3.10.450.50">
    <property type="match status" value="1"/>
</dbReference>
<dbReference type="SUPFAM" id="SSF54427">
    <property type="entry name" value="NTF2-like"/>
    <property type="match status" value="1"/>
</dbReference>
<dbReference type="GO" id="GO:0015562">
    <property type="term" value="F:efflux transmembrane transporter activity"/>
    <property type="evidence" value="ECO:0007669"/>
    <property type="project" value="InterPro"/>
</dbReference>
<evidence type="ECO:0000313" key="11">
    <source>
        <dbReference type="EMBL" id="EIM31590.1"/>
    </source>
</evidence>
<feature type="region of interest" description="Disordered" evidence="8">
    <location>
        <begin position="474"/>
        <end position="547"/>
    </location>
</feature>
<proteinExistence type="inferred from homology"/>
<dbReference type="PANTHER" id="PTHR30026">
    <property type="entry name" value="OUTER MEMBRANE PROTEIN TOLC"/>
    <property type="match status" value="1"/>
</dbReference>
<evidence type="ECO:0000256" key="6">
    <source>
        <dbReference type="ARBA" id="ARBA00023136"/>
    </source>
</evidence>
<comment type="similarity">
    <text evidence="2">Belongs to the outer membrane factor (OMF) (TC 1.B.17) family.</text>
</comment>
<dbReference type="InterPro" id="IPR056203">
    <property type="entry name" value="Cds6_C"/>
</dbReference>
<keyword evidence="6" id="KW-0472">Membrane</keyword>
<organism evidence="11 12">
    <name type="scientific">Leptothrix ochracea L12</name>
    <dbReference type="NCBI Taxonomy" id="735332"/>
    <lineage>
        <taxon>Bacteria</taxon>
        <taxon>Pseudomonadati</taxon>
        <taxon>Pseudomonadota</taxon>
        <taxon>Betaproteobacteria</taxon>
        <taxon>Burkholderiales</taxon>
        <taxon>Sphaerotilaceae</taxon>
        <taxon>Leptothrix</taxon>
    </lineage>
</organism>
<keyword evidence="7" id="KW-0998">Cell outer membrane</keyword>
<evidence type="ECO:0000256" key="8">
    <source>
        <dbReference type="SAM" id="MobiDB-lite"/>
    </source>
</evidence>
<evidence type="ECO:0000256" key="3">
    <source>
        <dbReference type="ARBA" id="ARBA00022448"/>
    </source>
</evidence>
<dbReference type="Pfam" id="PF24125">
    <property type="entry name" value="Cds6_C"/>
    <property type="match status" value="1"/>
</dbReference>
<protein>
    <submittedName>
        <fullName evidence="11">Outer membrane protein</fullName>
    </submittedName>
</protein>
<reference evidence="11 12" key="1">
    <citation type="submission" date="2012-04" db="EMBL/GenBank/DDBJ databases">
        <title>Improved High-Quality Draft sequence of Leptothrix ochracea L12.</title>
        <authorList>
            <consortium name="US DOE Joint Genome Institute"/>
            <person name="Lucas S."/>
            <person name="Han J."/>
            <person name="Lapidus A."/>
            <person name="Cheng J.-F."/>
            <person name="Goodwin L."/>
            <person name="Pitluck S."/>
            <person name="Peters L."/>
            <person name="Zeytun A."/>
            <person name="Detter J.C."/>
            <person name="Han C."/>
            <person name="Tapia R."/>
            <person name="Land M."/>
            <person name="Hauser L."/>
            <person name="Kyrpides N."/>
            <person name="Ivanova N."/>
            <person name="Pagani I."/>
            <person name="Stepanauskas R."/>
            <person name="Masland D."/>
            <person name="Poulton N."/>
            <person name="Emerson D."/>
            <person name="Fleming E."/>
            <person name="Woyke T."/>
        </authorList>
    </citation>
    <scope>NUCLEOTIDE SEQUENCE [LARGE SCALE GENOMIC DNA]</scope>
    <source>
        <strain evidence="11 12">L12</strain>
    </source>
</reference>
<evidence type="ECO:0000259" key="10">
    <source>
        <dbReference type="Pfam" id="PF24125"/>
    </source>
</evidence>
<feature type="domain" description="Cds6 C-terminal" evidence="10">
    <location>
        <begin position="558"/>
        <end position="662"/>
    </location>
</feature>
<dbReference type="SUPFAM" id="SSF56954">
    <property type="entry name" value="Outer membrane efflux proteins (OEP)"/>
    <property type="match status" value="1"/>
</dbReference>
<dbReference type="AlphaFoldDB" id="I4Z5U8"/>
<evidence type="ECO:0000256" key="9">
    <source>
        <dbReference type="SAM" id="SignalP"/>
    </source>
</evidence>
<feature type="compositionally biased region" description="Polar residues" evidence="8">
    <location>
        <begin position="530"/>
        <end position="539"/>
    </location>
</feature>
<dbReference type="HOGENOM" id="CLU_012817_0_0_4"/>
<dbReference type="Proteomes" id="UP000053899">
    <property type="component" value="Unassembled WGS sequence"/>
</dbReference>
<feature type="compositionally biased region" description="Low complexity" evidence="8">
    <location>
        <begin position="509"/>
        <end position="520"/>
    </location>
</feature>
<evidence type="ECO:0000313" key="12">
    <source>
        <dbReference type="Proteomes" id="UP000053899"/>
    </source>
</evidence>
<gene>
    <name evidence="11" type="ORF">LepocDRAFT_00003220</name>
</gene>
<evidence type="ECO:0000256" key="4">
    <source>
        <dbReference type="ARBA" id="ARBA00022452"/>
    </source>
</evidence>
<accession>I4Z5U8</accession>
<dbReference type="PANTHER" id="PTHR30026:SF22">
    <property type="entry name" value="OUTER MEMBRANE EFFLUX PROTEIN"/>
    <property type="match status" value="1"/>
</dbReference>
<dbReference type="InterPro" id="IPR032710">
    <property type="entry name" value="NTF2-like_dom_sf"/>
</dbReference>
<evidence type="ECO:0000256" key="1">
    <source>
        <dbReference type="ARBA" id="ARBA00004442"/>
    </source>
</evidence>
<dbReference type="GO" id="GO:1990281">
    <property type="term" value="C:efflux pump complex"/>
    <property type="evidence" value="ECO:0007669"/>
    <property type="project" value="TreeGrafter"/>
</dbReference>
<keyword evidence="4" id="KW-1134">Transmembrane beta strand</keyword>
<dbReference type="Pfam" id="PF02321">
    <property type="entry name" value="OEP"/>
    <property type="match status" value="2"/>
</dbReference>
<dbReference type="InterPro" id="IPR051906">
    <property type="entry name" value="TolC-like"/>
</dbReference>
<feature type="signal peptide" evidence="9">
    <location>
        <begin position="1"/>
        <end position="23"/>
    </location>
</feature>
<dbReference type="OrthoDB" id="9814637at2"/>
<dbReference type="InterPro" id="IPR003423">
    <property type="entry name" value="OMP_efflux"/>
</dbReference>
<dbReference type="GO" id="GO:0015288">
    <property type="term" value="F:porin activity"/>
    <property type="evidence" value="ECO:0007669"/>
    <property type="project" value="TreeGrafter"/>
</dbReference>
<comment type="subcellular location">
    <subcellularLocation>
        <location evidence="1">Cell outer membrane</location>
    </subcellularLocation>
</comment>
<dbReference type="EMBL" id="JH660675">
    <property type="protein sequence ID" value="EIM31590.1"/>
    <property type="molecule type" value="Genomic_DNA"/>
</dbReference>
<keyword evidence="3" id="KW-0813">Transport</keyword>
<keyword evidence="9" id="KW-0732">Signal</keyword>
<name>I4Z5U8_9BURK</name>
<evidence type="ECO:0000256" key="5">
    <source>
        <dbReference type="ARBA" id="ARBA00022692"/>
    </source>
</evidence>
<evidence type="ECO:0000256" key="2">
    <source>
        <dbReference type="ARBA" id="ARBA00007613"/>
    </source>
</evidence>
<feature type="chain" id="PRO_5003698281" evidence="9">
    <location>
        <begin position="24"/>
        <end position="665"/>
    </location>
</feature>
<keyword evidence="12" id="KW-1185">Reference proteome</keyword>
<dbReference type="Gene3D" id="1.20.1600.10">
    <property type="entry name" value="Outer membrane efflux proteins (OEP)"/>
    <property type="match status" value="1"/>
</dbReference>
<evidence type="ECO:0000256" key="7">
    <source>
        <dbReference type="ARBA" id="ARBA00023237"/>
    </source>
</evidence>